<dbReference type="EMBL" id="JACEIB010000006">
    <property type="protein sequence ID" value="MBA2934405.1"/>
    <property type="molecule type" value="Genomic_DNA"/>
</dbReference>
<evidence type="ECO:0000256" key="1">
    <source>
        <dbReference type="SAM" id="Phobius"/>
    </source>
</evidence>
<keyword evidence="1" id="KW-0812">Transmembrane</keyword>
<keyword evidence="1" id="KW-1133">Transmembrane helix</keyword>
<feature type="transmembrane region" description="Helical" evidence="1">
    <location>
        <begin position="92"/>
        <end position="115"/>
    </location>
</feature>
<organism evidence="2 3">
    <name type="scientific">Sphingomonas chungangi</name>
    <dbReference type="NCBI Taxonomy" id="2683589"/>
    <lineage>
        <taxon>Bacteria</taxon>
        <taxon>Pseudomonadati</taxon>
        <taxon>Pseudomonadota</taxon>
        <taxon>Alphaproteobacteria</taxon>
        <taxon>Sphingomonadales</taxon>
        <taxon>Sphingomonadaceae</taxon>
        <taxon>Sphingomonas</taxon>
    </lineage>
</organism>
<dbReference type="RefSeq" id="WP_160365890.1">
    <property type="nucleotide sequence ID" value="NZ_JACEIB010000006.1"/>
</dbReference>
<evidence type="ECO:0000313" key="3">
    <source>
        <dbReference type="Proteomes" id="UP000570166"/>
    </source>
</evidence>
<gene>
    <name evidence="2" type="ORF">HZF05_09870</name>
</gene>
<dbReference type="Proteomes" id="UP000570166">
    <property type="component" value="Unassembled WGS sequence"/>
</dbReference>
<accession>A0A838L6S5</accession>
<dbReference type="PANTHER" id="PTHR40394">
    <property type="entry name" value="LIPOPROTEIN-RELATED"/>
    <property type="match status" value="1"/>
</dbReference>
<dbReference type="Pfam" id="PF11821">
    <property type="entry name" value="ActD"/>
    <property type="match status" value="1"/>
</dbReference>
<keyword evidence="1" id="KW-0472">Membrane</keyword>
<proteinExistence type="predicted"/>
<dbReference type="PANTHER" id="PTHR40394:SF2">
    <property type="entry name" value="QUINOL:CYTOCHROME C OXIDOREDUCTASE MEMBRANE PROTEIN"/>
    <property type="match status" value="1"/>
</dbReference>
<keyword evidence="3" id="KW-1185">Reference proteome</keyword>
<feature type="transmembrane region" description="Helical" evidence="1">
    <location>
        <begin position="51"/>
        <end position="72"/>
    </location>
</feature>
<sequence length="171" mass="18317">MTALALASFAREAAFRAAVARAGEDKRRIVGLWSPYPVEIEEIGKEPAASIPWIACLGGLGAAILFYAFIWWTATQAYPFDSGGRPLHSWQVFLIAPIELGALAAGIAGMAAFLIRAGMTRLHHPAFDIDEVERASSDHFVIALSCDEEEGGDVLALLAKAGAVHSRLVTR</sequence>
<name>A0A838L6S5_9SPHN</name>
<protein>
    <submittedName>
        <fullName evidence="2">DUF3341 domain-containing protein</fullName>
    </submittedName>
</protein>
<reference evidence="2 3" key="1">
    <citation type="submission" date="2020-07" db="EMBL/GenBank/DDBJ databases">
        <authorList>
            <person name="Sun Q."/>
        </authorList>
    </citation>
    <scope>NUCLEOTIDE SEQUENCE [LARGE SCALE GENOMIC DNA]</scope>
    <source>
        <strain evidence="2 3">CGMCC 1.13654</strain>
    </source>
</reference>
<dbReference type="InterPro" id="IPR021776">
    <property type="entry name" value="ActD"/>
</dbReference>
<evidence type="ECO:0000313" key="2">
    <source>
        <dbReference type="EMBL" id="MBA2934405.1"/>
    </source>
</evidence>
<dbReference type="AlphaFoldDB" id="A0A838L6S5"/>
<comment type="caution">
    <text evidence="2">The sequence shown here is derived from an EMBL/GenBank/DDBJ whole genome shotgun (WGS) entry which is preliminary data.</text>
</comment>